<dbReference type="GO" id="GO:0016829">
    <property type="term" value="F:lyase activity"/>
    <property type="evidence" value="ECO:0007669"/>
    <property type="project" value="UniProtKB-KW"/>
</dbReference>
<dbReference type="NCBIfam" id="TIGR03292">
    <property type="entry name" value="PhnH_redo"/>
    <property type="match status" value="1"/>
</dbReference>
<dbReference type="InterPro" id="IPR038058">
    <property type="entry name" value="PhnH-like_sp"/>
</dbReference>
<dbReference type="InterPro" id="IPR008772">
    <property type="entry name" value="Phosphonate_metab_PhnH"/>
</dbReference>
<dbReference type="Gene3D" id="3.40.50.11310">
    <property type="entry name" value="Bacterial phosphonate metabolism protein PhnH"/>
    <property type="match status" value="1"/>
</dbReference>
<name>A0ABS3TQ70_9PSED</name>
<reference evidence="1 2" key="1">
    <citation type="submission" date="2020-12" db="EMBL/GenBank/DDBJ databases">
        <title>Pseudomonas schmalbachii sp. nov. isolated from millipede gut.</title>
        <authorList>
            <person name="Shelomi M."/>
        </authorList>
    </citation>
    <scope>NUCLEOTIDE SEQUENCE [LARGE SCALE GENOMIC DNA]</scope>
    <source>
        <strain evidence="1 2">Milli4</strain>
    </source>
</reference>
<dbReference type="EMBL" id="JAELYA010000004">
    <property type="protein sequence ID" value="MBO3275811.1"/>
    <property type="molecule type" value="Genomic_DNA"/>
</dbReference>
<keyword evidence="2" id="KW-1185">Reference proteome</keyword>
<dbReference type="PIRSF" id="PIRSF020680">
    <property type="entry name" value="PhnH"/>
    <property type="match status" value="1"/>
</dbReference>
<protein>
    <submittedName>
        <fullName evidence="1">Phosphonate C-P lyase system protein PhnH</fullName>
    </submittedName>
</protein>
<evidence type="ECO:0000313" key="2">
    <source>
        <dbReference type="Proteomes" id="UP000669060"/>
    </source>
</evidence>
<comment type="caution">
    <text evidence="1">The sequence shown here is derived from an EMBL/GenBank/DDBJ whole genome shotgun (WGS) entry which is preliminary data.</text>
</comment>
<dbReference type="Proteomes" id="UP000669060">
    <property type="component" value="Unassembled WGS sequence"/>
</dbReference>
<dbReference type="RefSeq" id="WP_208313769.1">
    <property type="nucleotide sequence ID" value="NZ_JAELYA010000004.1"/>
</dbReference>
<sequence>MTDLSPTAYWPALADPVLDGQRLFRQLLAALSEPGTVQQLDAPQPPEDGCGAALWGSLLALCDPEVKLCFGEGLDSPNLRASLAFHTGAKSTADSRQADFAVIDAAAPFAADDFRLGEPIAPERSTTLLVRVERLDSAPVWRLSGPGIPGERHLDIGACHPSLLAALQANSDSFPCGLDVFFVCGDRVVGLPRSTRIEEVR</sequence>
<evidence type="ECO:0000313" key="1">
    <source>
        <dbReference type="EMBL" id="MBO3275811.1"/>
    </source>
</evidence>
<keyword evidence="1" id="KW-0456">Lyase</keyword>
<accession>A0ABS3TQ70</accession>
<organism evidence="1 2">
    <name type="scientific">Pseudomonas schmalbachii</name>
    <dbReference type="NCBI Taxonomy" id="2816993"/>
    <lineage>
        <taxon>Bacteria</taxon>
        <taxon>Pseudomonadati</taxon>
        <taxon>Pseudomonadota</taxon>
        <taxon>Gammaproteobacteria</taxon>
        <taxon>Pseudomonadales</taxon>
        <taxon>Pseudomonadaceae</taxon>
        <taxon>Pseudomonas</taxon>
    </lineage>
</organism>
<gene>
    <name evidence="1" type="primary">phnH</name>
    <name evidence="1" type="ORF">JFY56_11305</name>
</gene>
<proteinExistence type="predicted"/>
<dbReference type="SUPFAM" id="SSF159709">
    <property type="entry name" value="PhnH-like"/>
    <property type="match status" value="1"/>
</dbReference>
<dbReference type="Pfam" id="PF05845">
    <property type="entry name" value="PhnH"/>
    <property type="match status" value="1"/>
</dbReference>